<reference evidence="2 3" key="1">
    <citation type="journal article" date="2019" name="Int. J. Syst. Evol. Microbiol.">
        <title>The Global Catalogue of Microorganisms (GCM) 10K type strain sequencing project: providing services to taxonomists for standard genome sequencing and annotation.</title>
        <authorList>
            <consortium name="The Broad Institute Genomics Platform"/>
            <consortium name="The Broad Institute Genome Sequencing Center for Infectious Disease"/>
            <person name="Wu L."/>
            <person name="Ma J."/>
        </authorList>
    </citation>
    <scope>NUCLEOTIDE SEQUENCE [LARGE SCALE GENOMIC DNA]</scope>
    <source>
        <strain evidence="2 3">JCM 14545</strain>
    </source>
</reference>
<dbReference type="InterPro" id="IPR041698">
    <property type="entry name" value="Methyltransf_25"/>
</dbReference>
<protein>
    <recommendedName>
        <fullName evidence="1">Methyltransferase domain-containing protein</fullName>
    </recommendedName>
</protein>
<gene>
    <name evidence="2" type="ORF">GCM10009754_66330</name>
</gene>
<sequence length="263" mass="27809">MANAAGQAGTARLWTLGDYATVGDRWSAAGAALAERTVRPGDRVLDIATGTGVVAIAAARAGGVVTGLDVTPALLEVATARAGDLPVRWREADMAATGEPDGEYDRVLSAFGAMFAPDPAAMAAELVRVCRPGGTIGLTAWLPDSTFGQLRSLYTDVRPEREAGPDTERWGDPARLAGFFAGQPVRLDTAVDTVDVRWPSFEDAVTEMTTMVPGMVAARADLESTGDWDTAYRRLREMLAAGREDDRGFVLPVGYLTAVAHRA</sequence>
<dbReference type="RefSeq" id="WP_344428099.1">
    <property type="nucleotide sequence ID" value="NZ_BAAANN010000033.1"/>
</dbReference>
<evidence type="ECO:0000313" key="2">
    <source>
        <dbReference type="EMBL" id="GAA1980476.1"/>
    </source>
</evidence>
<dbReference type="InterPro" id="IPR029063">
    <property type="entry name" value="SAM-dependent_MTases_sf"/>
</dbReference>
<dbReference type="Proteomes" id="UP001501116">
    <property type="component" value="Unassembled WGS sequence"/>
</dbReference>
<keyword evidence="3" id="KW-1185">Reference proteome</keyword>
<organism evidence="2 3">
    <name type="scientific">Amycolatopsis minnesotensis</name>
    <dbReference type="NCBI Taxonomy" id="337894"/>
    <lineage>
        <taxon>Bacteria</taxon>
        <taxon>Bacillati</taxon>
        <taxon>Actinomycetota</taxon>
        <taxon>Actinomycetes</taxon>
        <taxon>Pseudonocardiales</taxon>
        <taxon>Pseudonocardiaceae</taxon>
        <taxon>Amycolatopsis</taxon>
    </lineage>
</organism>
<dbReference type="Pfam" id="PF13649">
    <property type="entry name" value="Methyltransf_25"/>
    <property type="match status" value="1"/>
</dbReference>
<evidence type="ECO:0000313" key="3">
    <source>
        <dbReference type="Proteomes" id="UP001501116"/>
    </source>
</evidence>
<name>A0ABN2S4Y2_9PSEU</name>
<dbReference type="SUPFAM" id="SSF53335">
    <property type="entry name" value="S-adenosyl-L-methionine-dependent methyltransferases"/>
    <property type="match status" value="1"/>
</dbReference>
<accession>A0ABN2S4Y2</accession>
<feature type="domain" description="Methyltransferase" evidence="1">
    <location>
        <begin position="44"/>
        <end position="134"/>
    </location>
</feature>
<dbReference type="PANTHER" id="PTHR43591:SF24">
    <property type="entry name" value="2-METHOXY-6-POLYPRENYL-1,4-BENZOQUINOL METHYLASE, MITOCHONDRIAL"/>
    <property type="match status" value="1"/>
</dbReference>
<proteinExistence type="predicted"/>
<comment type="caution">
    <text evidence="2">The sequence shown here is derived from an EMBL/GenBank/DDBJ whole genome shotgun (WGS) entry which is preliminary data.</text>
</comment>
<evidence type="ECO:0000259" key="1">
    <source>
        <dbReference type="Pfam" id="PF13649"/>
    </source>
</evidence>
<dbReference type="CDD" id="cd02440">
    <property type="entry name" value="AdoMet_MTases"/>
    <property type="match status" value="1"/>
</dbReference>
<dbReference type="Gene3D" id="3.40.50.150">
    <property type="entry name" value="Vaccinia Virus protein VP39"/>
    <property type="match status" value="1"/>
</dbReference>
<dbReference type="EMBL" id="BAAANN010000033">
    <property type="protein sequence ID" value="GAA1980476.1"/>
    <property type="molecule type" value="Genomic_DNA"/>
</dbReference>
<dbReference type="PANTHER" id="PTHR43591">
    <property type="entry name" value="METHYLTRANSFERASE"/>
    <property type="match status" value="1"/>
</dbReference>